<feature type="transmembrane region" description="Helical" evidence="10">
    <location>
        <begin position="324"/>
        <end position="342"/>
    </location>
</feature>
<feature type="transmembrane region" description="Helical" evidence="10">
    <location>
        <begin position="287"/>
        <end position="303"/>
    </location>
</feature>
<dbReference type="InterPro" id="IPR003691">
    <property type="entry name" value="FluC"/>
</dbReference>
<dbReference type="EMBL" id="JAINDJ010000006">
    <property type="protein sequence ID" value="KAG9444009.1"/>
    <property type="molecule type" value="Genomic_DNA"/>
</dbReference>
<keyword evidence="4 10" id="KW-0812">Transmembrane</keyword>
<keyword evidence="12" id="KW-1185">Reference proteome</keyword>
<comment type="similarity">
    <text evidence="7">Belongs to the fluoride channel Fluc/FEX (TC 1.A.43) family.</text>
</comment>
<dbReference type="Proteomes" id="UP000825729">
    <property type="component" value="Unassembled WGS sequence"/>
</dbReference>
<protein>
    <submittedName>
        <fullName evidence="11">Uncharacterized protein</fullName>
    </submittedName>
</protein>
<organism evidence="11 12">
    <name type="scientific">Aristolochia fimbriata</name>
    <name type="common">White veined hardy Dutchman's pipe vine</name>
    <dbReference type="NCBI Taxonomy" id="158543"/>
    <lineage>
        <taxon>Eukaryota</taxon>
        <taxon>Viridiplantae</taxon>
        <taxon>Streptophyta</taxon>
        <taxon>Embryophyta</taxon>
        <taxon>Tracheophyta</taxon>
        <taxon>Spermatophyta</taxon>
        <taxon>Magnoliopsida</taxon>
        <taxon>Magnoliidae</taxon>
        <taxon>Piperales</taxon>
        <taxon>Aristolochiaceae</taxon>
        <taxon>Aristolochia</taxon>
    </lineage>
</organism>
<feature type="transmembrane region" description="Helical" evidence="10">
    <location>
        <begin position="354"/>
        <end position="378"/>
    </location>
</feature>
<evidence type="ECO:0000256" key="6">
    <source>
        <dbReference type="ARBA" id="ARBA00023136"/>
    </source>
</evidence>
<feature type="transmembrane region" description="Helical" evidence="10">
    <location>
        <begin position="171"/>
        <end position="191"/>
    </location>
</feature>
<keyword evidence="3" id="KW-1003">Cell membrane</keyword>
<evidence type="ECO:0000256" key="5">
    <source>
        <dbReference type="ARBA" id="ARBA00022989"/>
    </source>
</evidence>
<feature type="transmembrane region" description="Helical" evidence="10">
    <location>
        <begin position="98"/>
        <end position="120"/>
    </location>
</feature>
<dbReference type="PANTHER" id="PTHR28259">
    <property type="entry name" value="FLUORIDE EXPORT PROTEIN 1-RELATED"/>
    <property type="match status" value="1"/>
</dbReference>
<dbReference type="AlphaFoldDB" id="A0AAV7E744"/>
<dbReference type="GO" id="GO:0005886">
    <property type="term" value="C:plasma membrane"/>
    <property type="evidence" value="ECO:0007669"/>
    <property type="project" value="UniProtKB-SubCell"/>
</dbReference>
<sequence length="418" mass="45786">MESASGIASHGYIGNDDMESHGALRTHESFNSRQHSMSGRRSSGSWRRSSRVSDDVQSEIDAKSGDIGDWAVTEEGHDAVSTSALEQEKDVQKPVPKLLLYVSSVAHLSVFGILGVLVRYLLQKLFGPSAADITSDHSSLYLDLPSNMVGSFLMGWFGVVFKSSITQSSEFLAIGLTTGFLGSLTTFSGWNQKMLDLTVDGRWPSAAFGILAGMMLAVSSIYFGVRVAEGLRGLLTQRGEIEIKWRVESLRSHAIVLTIMLLLLGILWGISGVLLKSQLKHNHSISQLWLACLVGPAGVWIRWRLARLNGKGLGRKHSFKWVPFGTLVGNILAACIMAGLATTKKAATTKRCHIIVNGLQFGFLGCLSTVSTFVAEFYAMCQSKHWWRAVMYSIITIVPSYVLGTLFYSVPVWVKGYK</sequence>
<evidence type="ECO:0000256" key="3">
    <source>
        <dbReference type="ARBA" id="ARBA00022475"/>
    </source>
</evidence>
<evidence type="ECO:0000256" key="7">
    <source>
        <dbReference type="ARBA" id="ARBA00035120"/>
    </source>
</evidence>
<evidence type="ECO:0000313" key="12">
    <source>
        <dbReference type="Proteomes" id="UP000825729"/>
    </source>
</evidence>
<feature type="region of interest" description="Disordered" evidence="9">
    <location>
        <begin position="1"/>
        <end position="61"/>
    </location>
</feature>
<keyword evidence="6 10" id="KW-0472">Membrane</keyword>
<dbReference type="GO" id="GO:1903425">
    <property type="term" value="F:fluoride transmembrane transporter activity"/>
    <property type="evidence" value="ECO:0007669"/>
    <property type="project" value="TreeGrafter"/>
</dbReference>
<evidence type="ECO:0000256" key="2">
    <source>
        <dbReference type="ARBA" id="ARBA00004651"/>
    </source>
</evidence>
<comment type="subcellular location">
    <subcellularLocation>
        <location evidence="2">Cell membrane</location>
        <topology evidence="2">Multi-pass membrane protein</topology>
    </subcellularLocation>
</comment>
<evidence type="ECO:0000256" key="10">
    <source>
        <dbReference type="SAM" id="Phobius"/>
    </source>
</evidence>
<name>A0AAV7E744_ARIFI</name>
<feature type="transmembrane region" description="Helical" evidence="10">
    <location>
        <begin position="390"/>
        <end position="410"/>
    </location>
</feature>
<feature type="transmembrane region" description="Helical" evidence="10">
    <location>
        <begin position="203"/>
        <end position="225"/>
    </location>
</feature>
<keyword evidence="5 10" id="KW-1133">Transmembrane helix</keyword>
<dbReference type="PANTHER" id="PTHR28259:SF1">
    <property type="entry name" value="FLUORIDE EXPORT PROTEIN 1-RELATED"/>
    <property type="match status" value="1"/>
</dbReference>
<evidence type="ECO:0000256" key="8">
    <source>
        <dbReference type="ARBA" id="ARBA00035585"/>
    </source>
</evidence>
<gene>
    <name evidence="11" type="ORF">H6P81_015349</name>
</gene>
<proteinExistence type="inferred from homology"/>
<feature type="transmembrane region" description="Helical" evidence="10">
    <location>
        <begin position="254"/>
        <end position="275"/>
    </location>
</feature>
<evidence type="ECO:0000256" key="4">
    <source>
        <dbReference type="ARBA" id="ARBA00022692"/>
    </source>
</evidence>
<comment type="catalytic activity">
    <reaction evidence="8">
        <text>fluoride(in) = fluoride(out)</text>
        <dbReference type="Rhea" id="RHEA:76159"/>
        <dbReference type="ChEBI" id="CHEBI:17051"/>
    </reaction>
    <physiologicalReaction direction="left-to-right" evidence="8">
        <dbReference type="Rhea" id="RHEA:76160"/>
    </physiologicalReaction>
</comment>
<reference evidence="11 12" key="1">
    <citation type="submission" date="2021-07" db="EMBL/GenBank/DDBJ databases">
        <title>The Aristolochia fimbriata genome: insights into angiosperm evolution, floral development and chemical biosynthesis.</title>
        <authorList>
            <person name="Jiao Y."/>
        </authorList>
    </citation>
    <scope>NUCLEOTIDE SEQUENCE [LARGE SCALE GENOMIC DNA]</scope>
    <source>
        <strain evidence="11">IBCAS-2021</strain>
        <tissue evidence="11">Leaf</tissue>
    </source>
</reference>
<feature type="compositionally biased region" description="Basic and acidic residues" evidence="9">
    <location>
        <begin position="18"/>
        <end position="30"/>
    </location>
</feature>
<evidence type="ECO:0000313" key="11">
    <source>
        <dbReference type="EMBL" id="KAG9444009.1"/>
    </source>
</evidence>
<comment type="function">
    <text evidence="1">Fluoride channel required for the rapid expulsion of cytoplasmic fluoride.</text>
</comment>
<evidence type="ECO:0000256" key="1">
    <source>
        <dbReference type="ARBA" id="ARBA00002598"/>
    </source>
</evidence>
<feature type="compositionally biased region" description="Low complexity" evidence="9">
    <location>
        <begin position="32"/>
        <end position="47"/>
    </location>
</feature>
<evidence type="ECO:0000256" key="9">
    <source>
        <dbReference type="SAM" id="MobiDB-lite"/>
    </source>
</evidence>
<accession>A0AAV7E744</accession>
<comment type="caution">
    <text evidence="11">The sequence shown here is derived from an EMBL/GenBank/DDBJ whole genome shotgun (WGS) entry which is preliminary data.</text>
</comment>
<dbReference type="Pfam" id="PF02537">
    <property type="entry name" value="CRCB"/>
    <property type="match status" value="2"/>
</dbReference>